<dbReference type="EMBL" id="AMQN01002837">
    <property type="status" value="NOT_ANNOTATED_CDS"/>
    <property type="molecule type" value="Genomic_DNA"/>
</dbReference>
<dbReference type="OMA" id="NTTEYVY"/>
<keyword evidence="3" id="KW-1185">Reference proteome</keyword>
<dbReference type="Proteomes" id="UP000014760">
    <property type="component" value="Unassembled WGS sequence"/>
</dbReference>
<reference evidence="2" key="3">
    <citation type="submission" date="2015-06" db="UniProtKB">
        <authorList>
            <consortium name="EnsemblMetazoa"/>
        </authorList>
    </citation>
    <scope>IDENTIFICATION</scope>
</reference>
<evidence type="ECO:0000313" key="2">
    <source>
        <dbReference type="EnsemblMetazoa" id="CapteP191236"/>
    </source>
</evidence>
<dbReference type="PANTHER" id="PTHR33844:SF1">
    <property type="entry name" value="SULFOTRANSFERASE DOMAIN-CONTAINING PROTEIN"/>
    <property type="match status" value="1"/>
</dbReference>
<dbReference type="Gene3D" id="3.40.50.300">
    <property type="entry name" value="P-loop containing nucleotide triphosphate hydrolases"/>
    <property type="match status" value="1"/>
</dbReference>
<name>R7TF35_CAPTE</name>
<organism evidence="1">
    <name type="scientific">Capitella teleta</name>
    <name type="common">Polychaete worm</name>
    <dbReference type="NCBI Taxonomy" id="283909"/>
    <lineage>
        <taxon>Eukaryota</taxon>
        <taxon>Metazoa</taxon>
        <taxon>Spiralia</taxon>
        <taxon>Lophotrochozoa</taxon>
        <taxon>Annelida</taxon>
        <taxon>Polychaeta</taxon>
        <taxon>Sedentaria</taxon>
        <taxon>Scolecida</taxon>
        <taxon>Capitellidae</taxon>
        <taxon>Capitella</taxon>
    </lineage>
</organism>
<gene>
    <name evidence="1" type="ORF">CAPTEDRAFT_191236</name>
</gene>
<accession>R7TF35</accession>
<protein>
    <recommendedName>
        <fullName evidence="4">Sulfotransferase domain-containing protein</fullName>
    </recommendedName>
</protein>
<dbReference type="InterPro" id="IPR027417">
    <property type="entry name" value="P-loop_NTPase"/>
</dbReference>
<proteinExistence type="predicted"/>
<dbReference type="EnsemblMetazoa" id="CapteT191236">
    <property type="protein sequence ID" value="CapteP191236"/>
    <property type="gene ID" value="CapteG191236"/>
</dbReference>
<dbReference type="SUPFAM" id="SSF52540">
    <property type="entry name" value="P-loop containing nucleoside triphosphate hydrolases"/>
    <property type="match status" value="1"/>
</dbReference>
<evidence type="ECO:0008006" key="4">
    <source>
        <dbReference type="Google" id="ProtNLM"/>
    </source>
</evidence>
<dbReference type="AlphaFoldDB" id="R7TF35"/>
<evidence type="ECO:0000313" key="3">
    <source>
        <dbReference type="Proteomes" id="UP000014760"/>
    </source>
</evidence>
<evidence type="ECO:0000313" key="1">
    <source>
        <dbReference type="EMBL" id="ELT92358.1"/>
    </source>
</evidence>
<sequence>MSKLSSITALFVWLSFYWIARLWNALISWKYTRELTSSRVKVQRVLMKYNLDALSLDNSISNFLLGPPKFQDIDIINKRNVCLYYVNDDEAFFVETPPELQIWKSSVSPFYKIAQNSHACSLIRMPLHRFLQFTDSLTDPGDRLSFIMAHGRSGSTILLQVMEKTREVISYSEPEDFEQPFHHFKGKLDPHQKIRIARANAKYACRCSLDENLNGSRVVVKVIWLKVAASFGHFELFRKAFPSANLLLLYRDALPTLSSSLTTFQHTPVMEICSALLGEKTYTRKRVIAMRNDSFISAMYDEHPELQDLIMRTEDPLAILFHSISVTVWSRFRCGNFENELPAVKYEDLMSDKVGNLSIIFQHLGLPLSLVSAGMEAFAIDSHQNTWFSKRKTSSKYMSVLSANNGSPSLVKDLNEVNAIFGIPPLGNELRISNTISTRV</sequence>
<reference evidence="3" key="1">
    <citation type="submission" date="2012-12" db="EMBL/GenBank/DDBJ databases">
        <authorList>
            <person name="Hellsten U."/>
            <person name="Grimwood J."/>
            <person name="Chapman J.A."/>
            <person name="Shapiro H."/>
            <person name="Aerts A."/>
            <person name="Otillar R.P."/>
            <person name="Terry A.Y."/>
            <person name="Boore J.L."/>
            <person name="Simakov O."/>
            <person name="Marletaz F."/>
            <person name="Cho S.-J."/>
            <person name="Edsinger-Gonzales E."/>
            <person name="Havlak P."/>
            <person name="Kuo D.-H."/>
            <person name="Larsson T."/>
            <person name="Lv J."/>
            <person name="Arendt D."/>
            <person name="Savage R."/>
            <person name="Osoegawa K."/>
            <person name="de Jong P."/>
            <person name="Lindberg D.R."/>
            <person name="Seaver E.C."/>
            <person name="Weisblat D.A."/>
            <person name="Putnam N.H."/>
            <person name="Grigoriev I.V."/>
            <person name="Rokhsar D.S."/>
        </authorList>
    </citation>
    <scope>NUCLEOTIDE SEQUENCE</scope>
    <source>
        <strain evidence="3">I ESC-2004</strain>
    </source>
</reference>
<dbReference type="PANTHER" id="PTHR33844">
    <property type="entry name" value="SULFOTRANSFER_1 DOMAIN-CONTAINING PROTEIN"/>
    <property type="match status" value="1"/>
</dbReference>
<reference evidence="1 3" key="2">
    <citation type="journal article" date="2013" name="Nature">
        <title>Insights into bilaterian evolution from three spiralian genomes.</title>
        <authorList>
            <person name="Simakov O."/>
            <person name="Marletaz F."/>
            <person name="Cho S.J."/>
            <person name="Edsinger-Gonzales E."/>
            <person name="Havlak P."/>
            <person name="Hellsten U."/>
            <person name="Kuo D.H."/>
            <person name="Larsson T."/>
            <person name="Lv J."/>
            <person name="Arendt D."/>
            <person name="Savage R."/>
            <person name="Osoegawa K."/>
            <person name="de Jong P."/>
            <person name="Grimwood J."/>
            <person name="Chapman J.A."/>
            <person name="Shapiro H."/>
            <person name="Aerts A."/>
            <person name="Otillar R.P."/>
            <person name="Terry A.Y."/>
            <person name="Boore J.L."/>
            <person name="Grigoriev I.V."/>
            <person name="Lindberg D.R."/>
            <person name="Seaver E.C."/>
            <person name="Weisblat D.A."/>
            <person name="Putnam N.H."/>
            <person name="Rokhsar D.S."/>
        </authorList>
    </citation>
    <scope>NUCLEOTIDE SEQUENCE</scope>
    <source>
        <strain evidence="1 3">I ESC-2004</strain>
    </source>
</reference>
<dbReference type="OrthoDB" id="5912733at2759"/>
<dbReference type="EMBL" id="KB310159">
    <property type="protein sequence ID" value="ELT92358.1"/>
    <property type="molecule type" value="Genomic_DNA"/>
</dbReference>
<dbReference type="HOGENOM" id="CLU_622954_0_0_1"/>